<dbReference type="InterPro" id="IPR005532">
    <property type="entry name" value="SUMF_dom"/>
</dbReference>
<dbReference type="Gene3D" id="3.90.1580.10">
    <property type="entry name" value="paralog of FGE (formylglycine-generating enzyme)"/>
    <property type="match status" value="1"/>
</dbReference>
<accession>A0A451BB73</accession>
<evidence type="ECO:0000256" key="1">
    <source>
        <dbReference type="SAM" id="MobiDB-lite"/>
    </source>
</evidence>
<proteinExistence type="predicted"/>
<sequence>MNSNHVASQNHMTSPRRTTRNASFFGIVPRRGCGRGRGRGRERGRERERRRGNIFGNLVFPNQYGITIRLSMVCIMVGLLFGHVAANATEEPWCFYDDPALYYARMAKGIDDEKRICEKEWPNPQTLPEELALPMPCGRRMLFRRIDLELSQILGHRRIYMGRKAQAMDALRSGSGETVVAGAFSCTGRSQCALSDADKTATDGLKPRRIYYMGKYEVSAPQYALRTIGAFDARNGEGCKELDTIIEDNGEQAATGMSWFDAAEFTRLYTEWLLQKAPEALPMEGRTRGFLRLPTEAEWEYAARAHWAIDPARQSEEGYPLSGNDTDNDSDDDHSGNKKLAALWSRSSTRPPRPGTGPANTFGLWDLAGGVAEMTMDLYRYRWLDGLPHGQSGGFIARGLISSQKAKRADVHDRAEIPFYSANGATRQKTLGFRLMITAPVEVDGLNLETMRARISEITAPIDSDSGAAEKGLEDLIRAVQSGKVQGDELERGLENIKIRLTQSSVKLREKEIESLRRRLVGLVLLAVNIDRQGRHAMAILADYHATRTRYLKNEKLSETDKEKILKKLEPTFKRYLDLIQGQEKELDIAFRFYLSEISDLVRGDITGKDFTAALEEARVRLDKTRLARTGTFFIILKDHIQQAHRTRGVISGKWRTDWLYRLDTKRVRRDQVLDRKREPMAHD</sequence>
<organism evidence="5">
    <name type="scientific">Candidatus Kentrum sp. MB</name>
    <dbReference type="NCBI Taxonomy" id="2138164"/>
    <lineage>
        <taxon>Bacteria</taxon>
        <taxon>Pseudomonadati</taxon>
        <taxon>Pseudomonadota</taxon>
        <taxon>Gammaproteobacteria</taxon>
        <taxon>Candidatus Kentrum</taxon>
    </lineage>
</organism>
<dbReference type="InterPro" id="IPR042095">
    <property type="entry name" value="SUMF_sf"/>
</dbReference>
<feature type="region of interest" description="Disordered" evidence="1">
    <location>
        <begin position="314"/>
        <end position="337"/>
    </location>
</feature>
<dbReference type="PANTHER" id="PTHR23150:SF19">
    <property type="entry name" value="FORMYLGLYCINE-GENERATING ENZYME"/>
    <property type="match status" value="1"/>
</dbReference>
<dbReference type="GO" id="GO:0120147">
    <property type="term" value="F:formylglycine-generating oxidase activity"/>
    <property type="evidence" value="ECO:0007669"/>
    <property type="project" value="TreeGrafter"/>
</dbReference>
<dbReference type="EMBL" id="CAADFQ010000020">
    <property type="protein sequence ID" value="VFK31067.1"/>
    <property type="molecule type" value="Genomic_DNA"/>
</dbReference>
<protein>
    <submittedName>
        <fullName evidence="5">Formylglycine-generating enzyme, required for sulfatase activity, contains SUMF1/FGE domain</fullName>
    </submittedName>
</protein>
<reference evidence="5" key="1">
    <citation type="submission" date="2019-02" db="EMBL/GenBank/DDBJ databases">
        <authorList>
            <person name="Gruber-Vodicka R. H."/>
            <person name="Seah K. B. B."/>
        </authorList>
    </citation>
    <scope>NUCLEOTIDE SEQUENCE</scope>
    <source>
        <strain evidence="3">BECK_BZ197</strain>
        <strain evidence="5">BECK_BZ198</strain>
        <strain evidence="4">BECK_BZ199</strain>
    </source>
</reference>
<evidence type="ECO:0000313" key="3">
    <source>
        <dbReference type="EMBL" id="VFK27233.1"/>
    </source>
</evidence>
<evidence type="ECO:0000313" key="4">
    <source>
        <dbReference type="EMBL" id="VFK31067.1"/>
    </source>
</evidence>
<evidence type="ECO:0000259" key="2">
    <source>
        <dbReference type="Pfam" id="PF03781"/>
    </source>
</evidence>
<dbReference type="AlphaFoldDB" id="A0A451BB73"/>
<name>A0A451BB73_9GAMM</name>
<dbReference type="InterPro" id="IPR051043">
    <property type="entry name" value="Sulfatase_Mod_Factor_Kinase"/>
</dbReference>
<feature type="domain" description="Sulfatase-modifying factor enzyme-like" evidence="2">
    <location>
        <begin position="181"/>
        <end position="436"/>
    </location>
</feature>
<evidence type="ECO:0000313" key="5">
    <source>
        <dbReference type="EMBL" id="VFK75505.1"/>
    </source>
</evidence>
<dbReference type="InterPro" id="IPR016187">
    <property type="entry name" value="CTDL_fold"/>
</dbReference>
<dbReference type="EMBL" id="CAADFO010000026">
    <property type="protein sequence ID" value="VFK27233.1"/>
    <property type="molecule type" value="Genomic_DNA"/>
</dbReference>
<feature type="region of interest" description="Disordered" evidence="1">
    <location>
        <begin position="1"/>
        <end position="21"/>
    </location>
</feature>
<dbReference type="PANTHER" id="PTHR23150">
    <property type="entry name" value="SULFATASE MODIFYING FACTOR 1, 2"/>
    <property type="match status" value="1"/>
</dbReference>
<gene>
    <name evidence="3" type="ORF">BECKMB1821G_GA0114241_102622</name>
    <name evidence="5" type="ORF">BECKMB1821H_GA0114242_102422</name>
    <name evidence="4" type="ORF">BECKMB1821I_GA0114274_102023</name>
</gene>
<dbReference type="SUPFAM" id="SSF56436">
    <property type="entry name" value="C-type lectin-like"/>
    <property type="match status" value="1"/>
</dbReference>
<dbReference type="Pfam" id="PF03781">
    <property type="entry name" value="FGE-sulfatase"/>
    <property type="match status" value="1"/>
</dbReference>
<dbReference type="EMBL" id="CAADGH010000024">
    <property type="protein sequence ID" value="VFK75505.1"/>
    <property type="molecule type" value="Genomic_DNA"/>
</dbReference>